<evidence type="ECO:0000313" key="3">
    <source>
        <dbReference type="Proteomes" id="UP000176294"/>
    </source>
</evidence>
<comment type="caution">
    <text evidence="2">The sequence shown here is derived from an EMBL/GenBank/DDBJ whole genome shotgun (WGS) entry which is preliminary data.</text>
</comment>
<dbReference type="EMBL" id="MDZB01000153">
    <property type="protein sequence ID" value="OGX82017.1"/>
    <property type="molecule type" value="Genomic_DNA"/>
</dbReference>
<dbReference type="AlphaFoldDB" id="A0A1G1STQ8"/>
<evidence type="ECO:0000256" key="1">
    <source>
        <dbReference type="SAM" id="Phobius"/>
    </source>
</evidence>
<proteinExistence type="predicted"/>
<keyword evidence="1" id="KW-0812">Transmembrane</keyword>
<keyword evidence="1" id="KW-1133">Transmembrane helix</keyword>
<name>A0A1G1STQ8_9BACT</name>
<sequence>MLRQAQHDGPPYLNTLPFTLFYVKQLLLLLLATFLPLLTFAQLTTSAFEGQIGGRDAPAFPAPRWC</sequence>
<organism evidence="2 3">
    <name type="scientific">Hymenobacter lapidarius</name>
    <dbReference type="NCBI Taxonomy" id="1908237"/>
    <lineage>
        <taxon>Bacteria</taxon>
        <taxon>Pseudomonadati</taxon>
        <taxon>Bacteroidota</taxon>
        <taxon>Cytophagia</taxon>
        <taxon>Cytophagales</taxon>
        <taxon>Hymenobacteraceae</taxon>
        <taxon>Hymenobacter</taxon>
    </lineage>
</organism>
<accession>A0A1G1STQ8</accession>
<dbReference type="Proteomes" id="UP000176294">
    <property type="component" value="Unassembled WGS sequence"/>
</dbReference>
<reference evidence="2 3" key="1">
    <citation type="submission" date="2016-08" db="EMBL/GenBank/DDBJ databases">
        <title>Hymenobacter coccineus sp. nov., Hymenobacter lapidarius sp. nov. and Hymenobacter glacialis sp. nov., isolated from Antarctic soil.</title>
        <authorList>
            <person name="Sedlacek I."/>
            <person name="Kralova S."/>
            <person name="Kyrova K."/>
            <person name="Maslanova I."/>
            <person name="Stankova E."/>
            <person name="Vrbovska V."/>
            <person name="Nemec M."/>
            <person name="Bartak M."/>
            <person name="Svec P."/>
            <person name="Busse H.-J."/>
            <person name="Pantucek R."/>
        </authorList>
    </citation>
    <scope>NUCLEOTIDE SEQUENCE [LARGE SCALE GENOMIC DNA]</scope>
    <source>
        <strain evidence="2 3">CCM 8643</strain>
    </source>
</reference>
<keyword evidence="1" id="KW-0472">Membrane</keyword>
<keyword evidence="3" id="KW-1185">Reference proteome</keyword>
<dbReference type="STRING" id="1908237.BEN47_05195"/>
<gene>
    <name evidence="2" type="ORF">BEN47_05195</name>
</gene>
<protein>
    <submittedName>
        <fullName evidence="2">Uncharacterized protein</fullName>
    </submittedName>
</protein>
<feature type="transmembrane region" description="Helical" evidence="1">
    <location>
        <begin position="20"/>
        <end position="41"/>
    </location>
</feature>
<evidence type="ECO:0000313" key="2">
    <source>
        <dbReference type="EMBL" id="OGX82017.1"/>
    </source>
</evidence>